<evidence type="ECO:0008006" key="3">
    <source>
        <dbReference type="Google" id="ProtNLM"/>
    </source>
</evidence>
<dbReference type="SUPFAM" id="SSF53756">
    <property type="entry name" value="UDP-Glycosyltransferase/glycogen phosphorylase"/>
    <property type="match status" value="1"/>
</dbReference>
<dbReference type="Proteomes" id="UP000178121">
    <property type="component" value="Unassembled WGS sequence"/>
</dbReference>
<dbReference type="GO" id="GO:0047355">
    <property type="term" value="F:CDP-glycerol glycerophosphotransferase activity"/>
    <property type="evidence" value="ECO:0007669"/>
    <property type="project" value="InterPro"/>
</dbReference>
<organism evidence="1 2">
    <name type="scientific">Candidatus Taylorbacteria bacterium RIFCSPHIGHO2_01_FULL_51_15</name>
    <dbReference type="NCBI Taxonomy" id="1802304"/>
    <lineage>
        <taxon>Bacteria</taxon>
        <taxon>Candidatus Tayloriibacteriota</taxon>
    </lineage>
</organism>
<gene>
    <name evidence="1" type="ORF">A2849_01160</name>
</gene>
<evidence type="ECO:0000313" key="1">
    <source>
        <dbReference type="EMBL" id="OHA20368.1"/>
    </source>
</evidence>
<reference evidence="1 2" key="1">
    <citation type="journal article" date="2016" name="Nat. Commun.">
        <title>Thousands of microbial genomes shed light on interconnected biogeochemical processes in an aquifer system.</title>
        <authorList>
            <person name="Anantharaman K."/>
            <person name="Brown C.T."/>
            <person name="Hug L.A."/>
            <person name="Sharon I."/>
            <person name="Castelle C.J."/>
            <person name="Probst A.J."/>
            <person name="Thomas B.C."/>
            <person name="Singh A."/>
            <person name="Wilkins M.J."/>
            <person name="Karaoz U."/>
            <person name="Brodie E.L."/>
            <person name="Williams K.H."/>
            <person name="Hubbard S.S."/>
            <person name="Banfield J.F."/>
        </authorList>
    </citation>
    <scope>NUCLEOTIDE SEQUENCE [LARGE SCALE GENOMIC DNA]</scope>
</reference>
<protein>
    <recommendedName>
        <fullName evidence="3">CDP-glycerol--glycerophosphate glycerophosphotransferase</fullName>
    </recommendedName>
</protein>
<sequence length="377" mass="43541">MTKIKKELRDCFRFFFRTTAEEKRIVFYSEYRSYYSYFEGAIRELLETHKAPLCYVTSDFSDPILQSPLPIRTFYVHRLLPLFMLFLDARVCVMTLTDLNKFHLRRSMRNVHYVYIFHSLISTHMQYREGAFDHYDTILCAGPHHMREIRQREEMINLPKKNLVPAGYYRVERVKEAFLSAPLKLSSEPKVVLVAPSWGKQNILEVCGASLVRLLIAAGHHVTVRPHPETMRRSPELIANLEDEFGRMKGFILEKSVAGFSSLVAADVLITDWSGVAFEYAFGTERPVLFLDVPKKVNNPSFETLHLQPLEVVAREKIGIVISPTRLEEVIPAITKLVEKREEYHTCIRTLRSETVYELGSSSRAMGESIMSLARSL</sequence>
<dbReference type="InterPro" id="IPR007554">
    <property type="entry name" value="Glycerophosphate_synth"/>
</dbReference>
<accession>A0A1G2M941</accession>
<name>A0A1G2M941_9BACT</name>
<dbReference type="Pfam" id="PF04464">
    <property type="entry name" value="Glyphos_transf"/>
    <property type="match status" value="1"/>
</dbReference>
<comment type="caution">
    <text evidence="1">The sequence shown here is derived from an EMBL/GenBank/DDBJ whole genome shotgun (WGS) entry which is preliminary data.</text>
</comment>
<evidence type="ECO:0000313" key="2">
    <source>
        <dbReference type="Proteomes" id="UP000178121"/>
    </source>
</evidence>
<dbReference type="GO" id="GO:0016020">
    <property type="term" value="C:membrane"/>
    <property type="evidence" value="ECO:0007669"/>
    <property type="project" value="InterPro"/>
</dbReference>
<proteinExistence type="predicted"/>
<dbReference type="AlphaFoldDB" id="A0A1G2M941"/>
<dbReference type="Gene3D" id="3.40.50.12580">
    <property type="match status" value="1"/>
</dbReference>
<dbReference type="InterPro" id="IPR043148">
    <property type="entry name" value="TagF_C"/>
</dbReference>
<dbReference type="EMBL" id="MHRI01000030">
    <property type="protein sequence ID" value="OHA20368.1"/>
    <property type="molecule type" value="Genomic_DNA"/>
</dbReference>